<gene>
    <name evidence="3" type="ORF">RFH51_10515</name>
</gene>
<reference evidence="3" key="1">
    <citation type="submission" date="2023-08" db="EMBL/GenBank/DDBJ databases">
        <title>Emergence of clinically-relevant ST2 carbapenem-resistant Acinetobacter baumannii strains in hospital sewages in Zhejiang, East of China.</title>
        <authorList>
            <person name="Kaichao C."/>
            <person name="Zhang R."/>
        </authorList>
    </citation>
    <scope>NUCLEOTIDE SEQUENCE</scope>
    <source>
        <strain evidence="3">M-SY-60</strain>
    </source>
</reference>
<dbReference type="Pfam" id="PF09994">
    <property type="entry name" value="T6SS_Tle1-like_cat"/>
    <property type="match status" value="1"/>
</dbReference>
<organism evidence="3 4">
    <name type="scientific">Acinetobacter gerneri</name>
    <dbReference type="NCBI Taxonomy" id="202952"/>
    <lineage>
        <taxon>Bacteria</taxon>
        <taxon>Pseudomonadati</taxon>
        <taxon>Pseudomonadota</taxon>
        <taxon>Gammaproteobacteria</taxon>
        <taxon>Moraxellales</taxon>
        <taxon>Moraxellaceae</taxon>
        <taxon>Acinetobacter</taxon>
    </lineage>
</organism>
<feature type="region of interest" description="Disordered" evidence="1">
    <location>
        <begin position="1"/>
        <end position="53"/>
    </location>
</feature>
<protein>
    <submittedName>
        <fullName evidence="3">DUF2235 domain-containing protein</fullName>
    </submittedName>
</protein>
<dbReference type="InterPro" id="IPR018712">
    <property type="entry name" value="Tle1-like_cat"/>
</dbReference>
<name>A0AAW8JGJ9_9GAMM</name>
<dbReference type="Proteomes" id="UP001243195">
    <property type="component" value="Unassembled WGS sequence"/>
</dbReference>
<dbReference type="PANTHER" id="PTHR33840">
    <property type="match status" value="1"/>
</dbReference>
<feature type="compositionally biased region" description="Basic and acidic residues" evidence="1">
    <location>
        <begin position="39"/>
        <end position="51"/>
    </location>
</feature>
<dbReference type="EMBL" id="JAVIDA010000012">
    <property type="protein sequence ID" value="MDQ9071891.1"/>
    <property type="molecule type" value="Genomic_DNA"/>
</dbReference>
<sequence>MMTEKDFNNENNQIDEAPENPEDLMSADEDENVPVKPINKLDKTNPTEDSKSPQCVNCLEISVFFDGTWNNRTNSDHYNGPKRFDGTTGSLPRPLDHMNDYKYDPDLIVSDNISYARLPTTVDRMQRAYKEGLPHHYSLYIDGCGTGNAADIGGDMKLFFADNPIGAGFGWGSTGVKSKIKKAFKQLNKMIRDKTKSESYQVLIINLFGFSRGSATARIFANLLLNKIQLNDISPNQRQIVMPKNNPMQIQLKFMGIFDCVSSIGLTHGDDEGLDFAKNLYAATPNDEDMPPSDMTLNMKQHEACRIVHLAALTEYRDKFSLYDISSAIEKGIGVEIRIPGCHTDLGDGLGTKGKIDYPEDKDGNLDKSKPFWYEESRDEAKVTIAQKKVAYIENNAEYNKKSSEVIYDQKAKDILDYKKYDQKKPSAFGTKDSALAQMERVDFEKLKYNLVQKGLFVETPDLDTTQIWIENENKEIKKLGLFSTDSQFQRLKIERKQLSMLYPIIPANIMIELCKRHHLDAFEDRKLFEYDERYAKSHDTIDNVINKTCEPGVWGAAYDDMKAQALAWDAELDGIRLKIEQVNQSEAASQQGQCKPFDVHPLIKEIEPQDEAVRKKLYNHYIHWSSQLATKGMVSQFLQVSLGQINNETHMFERTFYKG</sequence>
<evidence type="ECO:0000256" key="1">
    <source>
        <dbReference type="SAM" id="MobiDB-lite"/>
    </source>
</evidence>
<comment type="caution">
    <text evidence="3">The sequence shown here is derived from an EMBL/GenBank/DDBJ whole genome shotgun (WGS) entry which is preliminary data.</text>
</comment>
<feature type="domain" description="T6SS Phospholipase effector Tle1-like catalytic" evidence="2">
    <location>
        <begin position="63"/>
        <end position="224"/>
    </location>
</feature>
<evidence type="ECO:0000259" key="2">
    <source>
        <dbReference type="Pfam" id="PF09994"/>
    </source>
</evidence>
<dbReference type="AlphaFoldDB" id="A0AAW8JGJ9"/>
<dbReference type="RefSeq" id="WP_308956393.1">
    <property type="nucleotide sequence ID" value="NZ_JAVICY010000015.1"/>
</dbReference>
<dbReference type="PANTHER" id="PTHR33840:SF1">
    <property type="entry name" value="TLE1 PHOSPHOLIPASE DOMAIN-CONTAINING PROTEIN"/>
    <property type="match status" value="1"/>
</dbReference>
<accession>A0AAW8JGJ9</accession>
<evidence type="ECO:0000313" key="3">
    <source>
        <dbReference type="EMBL" id="MDQ9071891.1"/>
    </source>
</evidence>
<evidence type="ECO:0000313" key="4">
    <source>
        <dbReference type="Proteomes" id="UP001243195"/>
    </source>
</evidence>
<feature type="compositionally biased region" description="Acidic residues" evidence="1">
    <location>
        <begin position="16"/>
        <end position="32"/>
    </location>
</feature>
<proteinExistence type="predicted"/>